<dbReference type="Gene3D" id="3.80.10.10">
    <property type="entry name" value="Ribonuclease Inhibitor"/>
    <property type="match status" value="1"/>
</dbReference>
<feature type="compositionally biased region" description="Basic and acidic residues" evidence="4">
    <location>
        <begin position="345"/>
        <end position="366"/>
    </location>
</feature>
<dbReference type="InterPro" id="IPR050541">
    <property type="entry name" value="LRR_TM_domain-containing"/>
</dbReference>
<evidence type="ECO:0000256" key="6">
    <source>
        <dbReference type="SAM" id="SignalP"/>
    </source>
</evidence>
<dbReference type="Proteomes" id="UP000749559">
    <property type="component" value="Unassembled WGS sequence"/>
</dbReference>
<evidence type="ECO:0000313" key="7">
    <source>
        <dbReference type="EMBL" id="CAH1776512.1"/>
    </source>
</evidence>
<keyword evidence="2 6" id="KW-0732">Signal</keyword>
<keyword evidence="5" id="KW-1133">Transmembrane helix</keyword>
<dbReference type="SMART" id="SM00369">
    <property type="entry name" value="LRR_TYP"/>
    <property type="match status" value="4"/>
</dbReference>
<evidence type="ECO:0000256" key="5">
    <source>
        <dbReference type="SAM" id="Phobius"/>
    </source>
</evidence>
<feature type="transmembrane region" description="Helical" evidence="5">
    <location>
        <begin position="492"/>
        <end position="515"/>
    </location>
</feature>
<accession>A0A8J1TEM2</accession>
<dbReference type="AlphaFoldDB" id="A0A8J1TEM2"/>
<feature type="region of interest" description="Disordered" evidence="4">
    <location>
        <begin position="306"/>
        <end position="388"/>
    </location>
</feature>
<name>A0A8J1TEM2_OWEFU</name>
<organism evidence="7 8">
    <name type="scientific">Owenia fusiformis</name>
    <name type="common">Polychaete worm</name>
    <dbReference type="NCBI Taxonomy" id="6347"/>
    <lineage>
        <taxon>Eukaryota</taxon>
        <taxon>Metazoa</taxon>
        <taxon>Spiralia</taxon>
        <taxon>Lophotrochozoa</taxon>
        <taxon>Annelida</taxon>
        <taxon>Polychaeta</taxon>
        <taxon>Sedentaria</taxon>
        <taxon>Canalipalpata</taxon>
        <taxon>Sabellida</taxon>
        <taxon>Oweniida</taxon>
        <taxon>Oweniidae</taxon>
        <taxon>Owenia</taxon>
    </lineage>
</organism>
<proteinExistence type="predicted"/>
<evidence type="ECO:0000256" key="3">
    <source>
        <dbReference type="ARBA" id="ARBA00022737"/>
    </source>
</evidence>
<comment type="caution">
    <text evidence="7">The sequence shown here is derived from an EMBL/GenBank/DDBJ whole genome shotgun (WGS) entry which is preliminary data.</text>
</comment>
<dbReference type="OrthoDB" id="6122461at2759"/>
<evidence type="ECO:0000256" key="4">
    <source>
        <dbReference type="SAM" id="MobiDB-lite"/>
    </source>
</evidence>
<dbReference type="PANTHER" id="PTHR24369">
    <property type="entry name" value="ANTIGEN BSP, PUTATIVE-RELATED"/>
    <property type="match status" value="1"/>
</dbReference>
<feature type="signal peptide" evidence="6">
    <location>
        <begin position="1"/>
        <end position="21"/>
    </location>
</feature>
<dbReference type="SUPFAM" id="SSF52058">
    <property type="entry name" value="L domain-like"/>
    <property type="match status" value="1"/>
</dbReference>
<dbReference type="InterPro" id="IPR032675">
    <property type="entry name" value="LRR_dom_sf"/>
</dbReference>
<evidence type="ECO:0000256" key="2">
    <source>
        <dbReference type="ARBA" id="ARBA00022729"/>
    </source>
</evidence>
<evidence type="ECO:0000256" key="1">
    <source>
        <dbReference type="ARBA" id="ARBA00022614"/>
    </source>
</evidence>
<evidence type="ECO:0000313" key="8">
    <source>
        <dbReference type="Proteomes" id="UP000749559"/>
    </source>
</evidence>
<dbReference type="EMBL" id="CAIIXF020000002">
    <property type="protein sequence ID" value="CAH1776512.1"/>
    <property type="molecule type" value="Genomic_DNA"/>
</dbReference>
<reference evidence="7" key="1">
    <citation type="submission" date="2022-03" db="EMBL/GenBank/DDBJ databases">
        <authorList>
            <person name="Martin C."/>
        </authorList>
    </citation>
    <scope>NUCLEOTIDE SEQUENCE</scope>
</reference>
<dbReference type="GO" id="GO:0005886">
    <property type="term" value="C:plasma membrane"/>
    <property type="evidence" value="ECO:0007669"/>
    <property type="project" value="TreeGrafter"/>
</dbReference>
<keyword evidence="5" id="KW-0812">Transmembrane</keyword>
<feature type="compositionally biased region" description="Polar residues" evidence="4">
    <location>
        <begin position="307"/>
        <end position="325"/>
    </location>
</feature>
<gene>
    <name evidence="7" type="ORF">OFUS_LOCUS3682</name>
</gene>
<dbReference type="PANTHER" id="PTHR24369:SF210">
    <property type="entry name" value="CHAOPTIN-RELATED"/>
    <property type="match status" value="1"/>
</dbReference>
<dbReference type="Pfam" id="PF13855">
    <property type="entry name" value="LRR_8"/>
    <property type="match status" value="1"/>
</dbReference>
<keyword evidence="5" id="KW-0472">Membrane</keyword>
<sequence length="564" mass="63896">MATGKFRYALFIIAVLEVVNADDGKRLCTISETYVCECEPAAGNGNMTWIVNCADQKIEGAVKPINPYPFDVSILKLDNNNLKTVPANTFDGLPMLWSLRLNENQIETIADDAFVGLEDLLRYLNIGHNKLTEFPRGISKLYGLTHLHLRDNQIAFIPDGALDKLIHLEKVYFSDNLLTSLIIPSTLTELNFFDATDNLIEDVTIDSGLQKLTNVQLAHNKLTVKIFFTRTFTNILKNMETLNLNYNNWYCVCNSFLDWLMMRGFHEACLLPTIVRGQSVAQYHSENCPPLPTTTRDPYDDIKFDTTPYNWQPDSSRTKQPIYRTTNDRFKPETSKSSRTTVWNWEHKPTEKDQPDHRTTTVDRWEPIPTKTEQADHSEDPSSHPKLELDAYNDDEKLLLTWTVVPVTPHTKLFVLQIQNHTNVVKTEILEQYSVEYVISDLDLNMNGDYEVCVLLMDQSLPLLGCKKVKVPDLPDYSALHNGESGSVNSTVVVLVIVVAALMLLMVLGAVFILWKGHRSKHDADRQKVLGEDAIYQADGAEADTETNPIYETSEGMYGSADPK</sequence>
<feature type="region of interest" description="Disordered" evidence="4">
    <location>
        <begin position="540"/>
        <end position="564"/>
    </location>
</feature>
<keyword evidence="3" id="KW-0677">Repeat</keyword>
<dbReference type="InterPro" id="IPR003591">
    <property type="entry name" value="Leu-rich_rpt_typical-subtyp"/>
</dbReference>
<keyword evidence="1" id="KW-0433">Leucine-rich repeat</keyword>
<keyword evidence="8" id="KW-1185">Reference proteome</keyword>
<feature type="chain" id="PRO_5043927296" evidence="6">
    <location>
        <begin position="22"/>
        <end position="564"/>
    </location>
</feature>
<protein>
    <submittedName>
        <fullName evidence="7">Uncharacterized protein</fullName>
    </submittedName>
</protein>
<feature type="compositionally biased region" description="Basic and acidic residues" evidence="4">
    <location>
        <begin position="373"/>
        <end position="388"/>
    </location>
</feature>
<dbReference type="InterPro" id="IPR001611">
    <property type="entry name" value="Leu-rich_rpt"/>
</dbReference>
<feature type="compositionally biased region" description="Basic and acidic residues" evidence="4">
    <location>
        <begin position="326"/>
        <end position="336"/>
    </location>
</feature>